<gene>
    <name evidence="1" type="ORF">SHERM_19424</name>
</gene>
<evidence type="ECO:0000313" key="1">
    <source>
        <dbReference type="EMBL" id="CAA0821422.1"/>
    </source>
</evidence>
<proteinExistence type="predicted"/>
<dbReference type="Proteomes" id="UP001153555">
    <property type="component" value="Unassembled WGS sequence"/>
</dbReference>
<dbReference type="EMBL" id="CACSLK010020742">
    <property type="protein sequence ID" value="CAA0821422.1"/>
    <property type="molecule type" value="Genomic_DNA"/>
</dbReference>
<evidence type="ECO:0000313" key="2">
    <source>
        <dbReference type="Proteomes" id="UP001153555"/>
    </source>
</evidence>
<reference evidence="1" key="1">
    <citation type="submission" date="2019-12" db="EMBL/GenBank/DDBJ databases">
        <authorList>
            <person name="Scholes J."/>
        </authorList>
    </citation>
    <scope>NUCLEOTIDE SEQUENCE</scope>
</reference>
<accession>A0A9N7RAS3</accession>
<comment type="caution">
    <text evidence="1">The sequence shown here is derived from an EMBL/GenBank/DDBJ whole genome shotgun (WGS) entry which is preliminary data.</text>
</comment>
<protein>
    <submittedName>
        <fullName evidence="1">Uncharacterized protein</fullName>
    </submittedName>
</protein>
<dbReference type="AlphaFoldDB" id="A0A9N7RAS3"/>
<keyword evidence="2" id="KW-1185">Reference proteome</keyword>
<organism evidence="1 2">
    <name type="scientific">Striga hermonthica</name>
    <name type="common">Purple witchweed</name>
    <name type="synonym">Buchnera hermonthica</name>
    <dbReference type="NCBI Taxonomy" id="68872"/>
    <lineage>
        <taxon>Eukaryota</taxon>
        <taxon>Viridiplantae</taxon>
        <taxon>Streptophyta</taxon>
        <taxon>Embryophyta</taxon>
        <taxon>Tracheophyta</taxon>
        <taxon>Spermatophyta</taxon>
        <taxon>Magnoliopsida</taxon>
        <taxon>eudicotyledons</taxon>
        <taxon>Gunneridae</taxon>
        <taxon>Pentapetalae</taxon>
        <taxon>asterids</taxon>
        <taxon>lamiids</taxon>
        <taxon>Lamiales</taxon>
        <taxon>Orobanchaceae</taxon>
        <taxon>Buchnereae</taxon>
        <taxon>Striga</taxon>
    </lineage>
</organism>
<name>A0A9N7RAS3_STRHE</name>
<feature type="non-terminal residue" evidence="1">
    <location>
        <position position="1"/>
    </location>
</feature>
<feature type="non-terminal residue" evidence="1">
    <location>
        <position position="142"/>
    </location>
</feature>
<sequence>APAQRPCTPGCAQPCPARSASSPGPVSSLLYIFPGPLCVFLPRLTLFCVPSPCWCLNAFLVKLSVKSKLDITNLGLSGFGRSRSWTPATAGRIPPRVRNPRVAGPRPVHVRAVFASILAPWGWCAIGVLGVPARFAPWGIIA</sequence>